<feature type="domain" description="Kazal-like" evidence="3">
    <location>
        <begin position="74"/>
        <end position="124"/>
    </location>
</feature>
<dbReference type="FunFam" id="3.30.60.30:FF:000035">
    <property type="entry name" value="Serine protease inhibitor dipetalogastin"/>
    <property type="match status" value="1"/>
</dbReference>
<dbReference type="AlphaFoldDB" id="A0A5E4QS47"/>
<dbReference type="PROSITE" id="PS51465">
    <property type="entry name" value="KAZAL_2"/>
    <property type="match status" value="6"/>
</dbReference>
<feature type="domain" description="Kazal-like" evidence="3">
    <location>
        <begin position="21"/>
        <end position="73"/>
    </location>
</feature>
<evidence type="ECO:0000313" key="5">
    <source>
        <dbReference type="Proteomes" id="UP000324832"/>
    </source>
</evidence>
<evidence type="ECO:0000256" key="2">
    <source>
        <dbReference type="SAM" id="SignalP"/>
    </source>
</evidence>
<proteinExistence type="predicted"/>
<dbReference type="PANTHER" id="PTHR10913:SF79">
    <property type="entry name" value="GH09510P"/>
    <property type="match status" value="1"/>
</dbReference>
<keyword evidence="2" id="KW-0732">Signal</keyword>
<dbReference type="InterPro" id="IPR002350">
    <property type="entry name" value="Kazal_dom"/>
</dbReference>
<dbReference type="CDD" id="cd00104">
    <property type="entry name" value="KAZAL_FS"/>
    <property type="match status" value="4"/>
</dbReference>
<dbReference type="InterPro" id="IPR036058">
    <property type="entry name" value="Kazal_dom_sf"/>
</dbReference>
<feature type="domain" description="Kazal-like" evidence="3">
    <location>
        <begin position="126"/>
        <end position="178"/>
    </location>
</feature>
<feature type="signal peptide" evidence="2">
    <location>
        <begin position="1"/>
        <end position="21"/>
    </location>
</feature>
<feature type="domain" description="Kazal-like" evidence="3">
    <location>
        <begin position="230"/>
        <end position="283"/>
    </location>
</feature>
<gene>
    <name evidence="4" type="ORF">LSINAPIS_LOCUS10710</name>
</gene>
<keyword evidence="5" id="KW-1185">Reference proteome</keyword>
<dbReference type="Proteomes" id="UP000324832">
    <property type="component" value="Unassembled WGS sequence"/>
</dbReference>
<dbReference type="EMBL" id="FZQP02004444">
    <property type="protein sequence ID" value="VVC99958.1"/>
    <property type="molecule type" value="Genomic_DNA"/>
</dbReference>
<keyword evidence="1" id="KW-1015">Disulfide bond</keyword>
<organism evidence="4 5">
    <name type="scientific">Leptidea sinapis</name>
    <dbReference type="NCBI Taxonomy" id="189913"/>
    <lineage>
        <taxon>Eukaryota</taxon>
        <taxon>Metazoa</taxon>
        <taxon>Ecdysozoa</taxon>
        <taxon>Arthropoda</taxon>
        <taxon>Hexapoda</taxon>
        <taxon>Insecta</taxon>
        <taxon>Pterygota</taxon>
        <taxon>Neoptera</taxon>
        <taxon>Endopterygota</taxon>
        <taxon>Lepidoptera</taxon>
        <taxon>Glossata</taxon>
        <taxon>Ditrysia</taxon>
        <taxon>Papilionoidea</taxon>
        <taxon>Pieridae</taxon>
        <taxon>Dismorphiinae</taxon>
        <taxon>Leptidea</taxon>
    </lineage>
</organism>
<dbReference type="PANTHER" id="PTHR10913">
    <property type="entry name" value="FOLLISTATIN-RELATED"/>
    <property type="match status" value="1"/>
</dbReference>
<accession>A0A5E4QS47</accession>
<reference evidence="4 5" key="1">
    <citation type="submission" date="2017-07" db="EMBL/GenBank/DDBJ databases">
        <authorList>
            <person name="Talla V."/>
            <person name="Backstrom N."/>
        </authorList>
    </citation>
    <scope>NUCLEOTIDE SEQUENCE [LARGE SCALE GENOMIC DNA]</scope>
</reference>
<protein>
    <recommendedName>
        <fullName evidence="3">Kazal-like domain-containing protein</fullName>
    </recommendedName>
</protein>
<evidence type="ECO:0000313" key="4">
    <source>
        <dbReference type="EMBL" id="VVC99958.1"/>
    </source>
</evidence>
<name>A0A5E4QS47_9NEOP</name>
<dbReference type="SUPFAM" id="SSF100895">
    <property type="entry name" value="Kazal-type serine protease inhibitors"/>
    <property type="match status" value="8"/>
</dbReference>
<evidence type="ECO:0000259" key="3">
    <source>
        <dbReference type="PROSITE" id="PS51465"/>
    </source>
</evidence>
<feature type="domain" description="Kazal-like" evidence="3">
    <location>
        <begin position="284"/>
        <end position="335"/>
    </location>
</feature>
<dbReference type="Pfam" id="PF00050">
    <property type="entry name" value="Kazal_1"/>
    <property type="match status" value="1"/>
</dbReference>
<dbReference type="FunFam" id="3.30.60.30:FF:000045">
    <property type="entry name" value="Serine protease inhibitor dipetalogastin"/>
    <property type="match status" value="1"/>
</dbReference>
<dbReference type="Gene3D" id="3.30.60.30">
    <property type="match status" value="7"/>
</dbReference>
<dbReference type="SMART" id="SM00280">
    <property type="entry name" value="KAZAL"/>
    <property type="match status" value="7"/>
</dbReference>
<dbReference type="InterPro" id="IPR050653">
    <property type="entry name" value="Prot_Inhib_GrowthFact_Antg"/>
</dbReference>
<dbReference type="GO" id="GO:0005576">
    <property type="term" value="C:extracellular region"/>
    <property type="evidence" value="ECO:0007669"/>
    <property type="project" value="TreeGrafter"/>
</dbReference>
<dbReference type="Pfam" id="PF07648">
    <property type="entry name" value="Kazal_2"/>
    <property type="match status" value="7"/>
</dbReference>
<dbReference type="FunFam" id="3.30.60.30:FF:000044">
    <property type="entry name" value="Serine protease inhibitor dipetalogastin"/>
    <property type="match status" value="1"/>
</dbReference>
<evidence type="ECO:0000256" key="1">
    <source>
        <dbReference type="ARBA" id="ARBA00023157"/>
    </source>
</evidence>
<sequence>MEAKNIAVFAVVIIVFSYSEGARDATCPRICGPALQGEPVCATDGYIYPSLCEMRKKTCGKGVRLAPDQGSCSRAQGSKCDHRCTSERDPVCGTNGRTYLNRCMLQVEICRVGIGLSHLGACNNISAHRENCPVDCSQAPLDGPICGSDGNVYKNTCQMKLLTCGQGVVRTSKKHCQTTRHCRESCWRVARPTCGSDGKLYANACRMKATNCGKHVFEVPMAFCVSQERTSGGEPCPTECSDQKEKLVCGSDENIYRNECEMKMLNCGANNRKIVKRVDMEKCKGKMSKCLKVKCPAEVDPVCGTDANVYTNPCLLKVATCLKGVQLAHFGNCTLLPRLETDCPDDSVSASHCRTTALCHEECPDTPAFVCGSDNRFYKNEKHVFVVPLKRCLSRFQYSGCARVCPPEYDPVCGTDDKTYSNKCFLEMENCRSRQTSWNLRRTNC</sequence>
<feature type="chain" id="PRO_5022678699" description="Kazal-like domain-containing protein" evidence="2">
    <location>
        <begin position="22"/>
        <end position="445"/>
    </location>
</feature>
<feature type="domain" description="Kazal-like" evidence="3">
    <location>
        <begin position="395"/>
        <end position="445"/>
    </location>
</feature>